<dbReference type="SMART" id="SM00014">
    <property type="entry name" value="acidPPc"/>
    <property type="match status" value="1"/>
</dbReference>
<dbReference type="GO" id="GO:0016787">
    <property type="term" value="F:hydrolase activity"/>
    <property type="evidence" value="ECO:0007669"/>
    <property type="project" value="UniProtKB-KW"/>
</dbReference>
<dbReference type="SUPFAM" id="SSF48317">
    <property type="entry name" value="Acid phosphatase/Vanadium-dependent haloperoxidase"/>
    <property type="match status" value="1"/>
</dbReference>
<name>A0A5C1Q835_9SPIO</name>
<dbReference type="PANTHER" id="PTHR14969">
    <property type="entry name" value="SPHINGOSINE-1-PHOSPHATE PHOSPHOHYDROLASE"/>
    <property type="match status" value="1"/>
</dbReference>
<organism evidence="9 10">
    <name type="scientific">Thiospirochaeta perfilievii</name>
    <dbReference type="NCBI Taxonomy" id="252967"/>
    <lineage>
        <taxon>Bacteria</taxon>
        <taxon>Pseudomonadati</taxon>
        <taxon>Spirochaetota</taxon>
        <taxon>Spirochaetia</taxon>
        <taxon>Spirochaetales</taxon>
        <taxon>Spirochaetaceae</taxon>
        <taxon>Thiospirochaeta</taxon>
    </lineage>
</organism>
<keyword evidence="10" id="KW-1185">Reference proteome</keyword>
<evidence type="ECO:0000256" key="2">
    <source>
        <dbReference type="ARBA" id="ARBA00022475"/>
    </source>
</evidence>
<evidence type="ECO:0000259" key="8">
    <source>
        <dbReference type="SMART" id="SM00014"/>
    </source>
</evidence>
<reference evidence="9 10" key="1">
    <citation type="submission" date="2019-02" db="EMBL/GenBank/DDBJ databases">
        <authorList>
            <person name="Fomenkov A."/>
            <person name="Dubinina G."/>
            <person name="Grabovich M."/>
            <person name="Vincze T."/>
            <person name="Roberts R.J."/>
        </authorList>
    </citation>
    <scope>NUCLEOTIDE SEQUENCE [LARGE SCALE GENOMIC DNA]</scope>
    <source>
        <strain evidence="9 10">P</strain>
    </source>
</reference>
<evidence type="ECO:0000256" key="7">
    <source>
        <dbReference type="SAM" id="Phobius"/>
    </source>
</evidence>
<sequence>MNGTNKRILALDTFLCLKVNNLTGKKFIDKTSYIISRLGDGSIYFIFLALFILFFNKPAFITSRDYLSAGALNGLFYKLVKNKVKRERPFIKLANINKIMPPPDEFSFPSGHSGAAAVFCYCTFYHMPIYVGVISFVWMLLVGFSRVYNGVHYPGDVLVGFLMGSLTAKMLIYVFNTDFIINLASLL</sequence>
<protein>
    <submittedName>
        <fullName evidence="9">Phosphatase PAP2 family protein</fullName>
    </submittedName>
</protein>
<feature type="transmembrane region" description="Helical" evidence="7">
    <location>
        <begin position="127"/>
        <end position="145"/>
    </location>
</feature>
<dbReference type="CDD" id="cd01610">
    <property type="entry name" value="PAP2_like"/>
    <property type="match status" value="1"/>
</dbReference>
<dbReference type="InterPro" id="IPR036938">
    <property type="entry name" value="PAP2/HPO_sf"/>
</dbReference>
<dbReference type="RefSeq" id="WP_149567491.1">
    <property type="nucleotide sequence ID" value="NZ_CP035807.1"/>
</dbReference>
<dbReference type="OrthoDB" id="9789113at2"/>
<gene>
    <name evidence="9" type="ORF">EW093_05845</name>
</gene>
<evidence type="ECO:0000256" key="6">
    <source>
        <dbReference type="ARBA" id="ARBA00023136"/>
    </source>
</evidence>
<keyword evidence="5 7" id="KW-1133">Transmembrane helix</keyword>
<proteinExistence type="predicted"/>
<keyword evidence="6 7" id="KW-0472">Membrane</keyword>
<dbReference type="Gene3D" id="1.20.144.10">
    <property type="entry name" value="Phosphatidic acid phosphatase type 2/haloperoxidase"/>
    <property type="match status" value="1"/>
</dbReference>
<evidence type="ECO:0000256" key="1">
    <source>
        <dbReference type="ARBA" id="ARBA00004651"/>
    </source>
</evidence>
<evidence type="ECO:0000256" key="3">
    <source>
        <dbReference type="ARBA" id="ARBA00022692"/>
    </source>
</evidence>
<dbReference type="InterPro" id="IPR000326">
    <property type="entry name" value="PAP2/HPO"/>
</dbReference>
<reference evidence="9 10" key="2">
    <citation type="submission" date="2019-09" db="EMBL/GenBank/DDBJ databases">
        <title>Complete Genome Sequence and Methylome Analysis of free living Spirochaetas.</title>
        <authorList>
            <person name="Leshcheva N."/>
            <person name="Mikheeva N."/>
        </authorList>
    </citation>
    <scope>NUCLEOTIDE SEQUENCE [LARGE SCALE GENOMIC DNA]</scope>
    <source>
        <strain evidence="9 10">P</strain>
    </source>
</reference>
<feature type="domain" description="Phosphatidic acid phosphatase type 2/haloperoxidase" evidence="8">
    <location>
        <begin position="63"/>
        <end position="172"/>
    </location>
</feature>
<keyword evidence="2" id="KW-1003">Cell membrane</keyword>
<keyword evidence="4" id="KW-0378">Hydrolase</keyword>
<evidence type="ECO:0000313" key="9">
    <source>
        <dbReference type="EMBL" id="QEN04243.1"/>
    </source>
</evidence>
<comment type="subcellular location">
    <subcellularLocation>
        <location evidence="1">Cell membrane</location>
        <topology evidence="1">Multi-pass membrane protein</topology>
    </subcellularLocation>
</comment>
<evidence type="ECO:0000256" key="4">
    <source>
        <dbReference type="ARBA" id="ARBA00022801"/>
    </source>
</evidence>
<dbReference type="Pfam" id="PF01569">
    <property type="entry name" value="PAP2"/>
    <property type="match status" value="1"/>
</dbReference>
<dbReference type="AlphaFoldDB" id="A0A5C1Q835"/>
<dbReference type="Proteomes" id="UP000323824">
    <property type="component" value="Chromosome"/>
</dbReference>
<dbReference type="PANTHER" id="PTHR14969:SF62">
    <property type="entry name" value="DECAPRENYLPHOSPHORYL-5-PHOSPHORIBOSE PHOSPHATASE RV3807C-RELATED"/>
    <property type="match status" value="1"/>
</dbReference>
<dbReference type="KEGG" id="sper:EW093_05845"/>
<dbReference type="GO" id="GO:0005886">
    <property type="term" value="C:plasma membrane"/>
    <property type="evidence" value="ECO:0007669"/>
    <property type="project" value="UniProtKB-SubCell"/>
</dbReference>
<keyword evidence="3 7" id="KW-0812">Transmembrane</keyword>
<evidence type="ECO:0000256" key="5">
    <source>
        <dbReference type="ARBA" id="ARBA00022989"/>
    </source>
</evidence>
<accession>A0A5C1Q835</accession>
<feature type="transmembrane region" description="Helical" evidence="7">
    <location>
        <begin position="157"/>
        <end position="175"/>
    </location>
</feature>
<feature type="transmembrane region" description="Helical" evidence="7">
    <location>
        <begin position="34"/>
        <end position="55"/>
    </location>
</feature>
<evidence type="ECO:0000313" key="10">
    <source>
        <dbReference type="Proteomes" id="UP000323824"/>
    </source>
</evidence>
<dbReference type="EMBL" id="CP035807">
    <property type="protein sequence ID" value="QEN04243.1"/>
    <property type="molecule type" value="Genomic_DNA"/>
</dbReference>